<gene>
    <name evidence="3" type="ORF">HELGO_WM29859</name>
</gene>
<reference evidence="3" key="1">
    <citation type="submission" date="2020-01" db="EMBL/GenBank/DDBJ databases">
        <authorList>
            <person name="Meier V. D."/>
            <person name="Meier V D."/>
        </authorList>
    </citation>
    <scope>NUCLEOTIDE SEQUENCE</scope>
    <source>
        <strain evidence="3">HLG_WM_MAG_03</strain>
    </source>
</reference>
<feature type="domain" description="SCP" evidence="2">
    <location>
        <begin position="67"/>
        <end position="187"/>
    </location>
</feature>
<dbReference type="CDD" id="cd05379">
    <property type="entry name" value="CAP_bacterial"/>
    <property type="match status" value="1"/>
</dbReference>
<sequence>MFNSKYLMLLTIILLVGCGAGGGSDSPRSNPSEESFVEPSQSEIVEAINKVRSQKIDCNDGLGYVGPSQPVSWNAELYNAAYEHSNDLAMTDTFSHDGSGTEYDITGYNRGKKSFFRERIDENGYMDYDIVGENIAGGFSTLVEVVNRWLESPAHCTNIMKDDFDEIGTAIVVNPDSQYGIYWTQEFGHRESK</sequence>
<dbReference type="PANTHER" id="PTHR31157">
    <property type="entry name" value="SCP DOMAIN-CONTAINING PROTEIN"/>
    <property type="match status" value="1"/>
</dbReference>
<feature type="chain" id="PRO_5028184410" evidence="1">
    <location>
        <begin position="23"/>
        <end position="193"/>
    </location>
</feature>
<dbReference type="SUPFAM" id="SSF55797">
    <property type="entry name" value="PR-1-like"/>
    <property type="match status" value="1"/>
</dbReference>
<protein>
    <submittedName>
        <fullName evidence="3">Transporter</fullName>
    </submittedName>
</protein>
<dbReference type="InterPro" id="IPR035940">
    <property type="entry name" value="CAP_sf"/>
</dbReference>
<dbReference type="AlphaFoldDB" id="A0A6S6RSK8"/>
<dbReference type="PROSITE" id="PS51257">
    <property type="entry name" value="PROKAR_LIPOPROTEIN"/>
    <property type="match status" value="1"/>
</dbReference>
<dbReference type="EMBL" id="CACVAR010000030">
    <property type="protein sequence ID" value="CAA6799115.1"/>
    <property type="molecule type" value="Genomic_DNA"/>
</dbReference>
<evidence type="ECO:0000256" key="1">
    <source>
        <dbReference type="SAM" id="SignalP"/>
    </source>
</evidence>
<accession>A0A6S6RSK8</accession>
<dbReference type="InterPro" id="IPR014044">
    <property type="entry name" value="CAP_dom"/>
</dbReference>
<dbReference type="Pfam" id="PF00188">
    <property type="entry name" value="CAP"/>
    <property type="match status" value="1"/>
</dbReference>
<dbReference type="PANTHER" id="PTHR31157:SF1">
    <property type="entry name" value="SCP DOMAIN-CONTAINING PROTEIN"/>
    <property type="match status" value="1"/>
</dbReference>
<evidence type="ECO:0000259" key="2">
    <source>
        <dbReference type="Pfam" id="PF00188"/>
    </source>
</evidence>
<name>A0A6S6RSK8_9BACT</name>
<dbReference type="Gene3D" id="3.40.33.10">
    <property type="entry name" value="CAP"/>
    <property type="match status" value="1"/>
</dbReference>
<organism evidence="3">
    <name type="scientific">uncultured Sulfurovum sp</name>
    <dbReference type="NCBI Taxonomy" id="269237"/>
    <lineage>
        <taxon>Bacteria</taxon>
        <taxon>Pseudomonadati</taxon>
        <taxon>Campylobacterota</taxon>
        <taxon>Epsilonproteobacteria</taxon>
        <taxon>Campylobacterales</taxon>
        <taxon>Sulfurovaceae</taxon>
        <taxon>Sulfurovum</taxon>
        <taxon>environmental samples</taxon>
    </lineage>
</organism>
<keyword evidence="1" id="KW-0732">Signal</keyword>
<evidence type="ECO:0000313" key="3">
    <source>
        <dbReference type="EMBL" id="CAA6799115.1"/>
    </source>
</evidence>
<feature type="signal peptide" evidence="1">
    <location>
        <begin position="1"/>
        <end position="22"/>
    </location>
</feature>
<proteinExistence type="predicted"/>